<gene>
    <name evidence="2" type="ORF">EKH79_05630</name>
</gene>
<feature type="chain" id="PRO_5019386628" evidence="1">
    <location>
        <begin position="24"/>
        <end position="94"/>
    </location>
</feature>
<evidence type="ECO:0000313" key="3">
    <source>
        <dbReference type="Proteomes" id="UP000267077"/>
    </source>
</evidence>
<name>A0A432LXQ5_9GAMM</name>
<keyword evidence="1" id="KW-0732">Signal</keyword>
<proteinExistence type="predicted"/>
<dbReference type="Proteomes" id="UP000267077">
    <property type="component" value="Unassembled WGS sequence"/>
</dbReference>
<dbReference type="OrthoDB" id="5959773at2"/>
<organism evidence="2 3">
    <name type="scientific">Dyella dinghuensis</name>
    <dbReference type="NCBI Taxonomy" id="1920169"/>
    <lineage>
        <taxon>Bacteria</taxon>
        <taxon>Pseudomonadati</taxon>
        <taxon>Pseudomonadota</taxon>
        <taxon>Gammaproteobacteria</taxon>
        <taxon>Lysobacterales</taxon>
        <taxon>Rhodanobacteraceae</taxon>
        <taxon>Dyella</taxon>
    </lineage>
</organism>
<evidence type="ECO:0000313" key="2">
    <source>
        <dbReference type="EMBL" id="RUL66163.1"/>
    </source>
</evidence>
<evidence type="ECO:0000256" key="1">
    <source>
        <dbReference type="SAM" id="SignalP"/>
    </source>
</evidence>
<dbReference type="AlphaFoldDB" id="A0A432LXQ5"/>
<accession>A0A432LXQ5</accession>
<comment type="caution">
    <text evidence="2">The sequence shown here is derived from an EMBL/GenBank/DDBJ whole genome shotgun (WGS) entry which is preliminary data.</text>
</comment>
<keyword evidence="3" id="KW-1185">Reference proteome</keyword>
<dbReference type="EMBL" id="RYZR01000003">
    <property type="protein sequence ID" value="RUL66163.1"/>
    <property type="molecule type" value="Genomic_DNA"/>
</dbReference>
<protein>
    <submittedName>
        <fullName evidence="2">Uncharacterized protein</fullName>
    </submittedName>
</protein>
<dbReference type="RefSeq" id="WP_126672790.1">
    <property type="nucleotide sequence ID" value="NZ_RYZR01000003.1"/>
</dbReference>
<sequence length="94" mass="10222">MKTRKLPLALLALSFFYATSAHAAAASGTIHFTGLVYQPASASMDVQTSRADAPIATKKVDSLRNFRNAMQRDALDYFDTYAGKDAKVVSVTYL</sequence>
<reference evidence="2 3" key="1">
    <citation type="submission" date="2018-12" db="EMBL/GenBank/DDBJ databases">
        <title>Dyella dinghuensis sp. nov. DHOA06 and Dyella choica sp. nov. 4M-K27, isolated from forest soil.</title>
        <authorList>
            <person name="Qiu L.-H."/>
            <person name="Gao Z.-H."/>
        </authorList>
    </citation>
    <scope>NUCLEOTIDE SEQUENCE [LARGE SCALE GENOMIC DNA]</scope>
    <source>
        <strain evidence="2 3">DHOA06</strain>
    </source>
</reference>
<feature type="signal peptide" evidence="1">
    <location>
        <begin position="1"/>
        <end position="23"/>
    </location>
</feature>